<dbReference type="Proteomes" id="UP000652219">
    <property type="component" value="Unassembled WGS sequence"/>
</dbReference>
<comment type="caution">
    <text evidence="3">The sequence shown here is derived from an EMBL/GenBank/DDBJ whole genome shotgun (WGS) entry which is preliminary data.</text>
</comment>
<dbReference type="InterPro" id="IPR021487">
    <property type="entry name" value="DUF3140"/>
</dbReference>
<dbReference type="Pfam" id="PF11160">
    <property type="entry name" value="Hva1_TUDOR"/>
    <property type="match status" value="1"/>
</dbReference>
<keyword evidence="4" id="KW-1185">Reference proteome</keyword>
<evidence type="ECO:0000313" key="3">
    <source>
        <dbReference type="EMBL" id="KAF6795815.1"/>
    </source>
</evidence>
<feature type="compositionally biased region" description="Acidic residues" evidence="1">
    <location>
        <begin position="214"/>
        <end position="235"/>
    </location>
</feature>
<feature type="compositionally biased region" description="Acidic residues" evidence="1">
    <location>
        <begin position="159"/>
        <end position="175"/>
    </location>
</feature>
<feature type="compositionally biased region" description="Basic and acidic residues" evidence="1">
    <location>
        <begin position="117"/>
        <end position="141"/>
    </location>
</feature>
<proteinExistence type="predicted"/>
<dbReference type="InterPro" id="IPR021331">
    <property type="entry name" value="Hva1_TUDOR"/>
</dbReference>
<feature type="domain" description="Hypervirulence associated protein TUDOR" evidence="2">
    <location>
        <begin position="249"/>
        <end position="310"/>
    </location>
</feature>
<dbReference type="EMBL" id="WIGN01000385">
    <property type="protein sequence ID" value="KAF6795815.1"/>
    <property type="molecule type" value="Genomic_DNA"/>
</dbReference>
<dbReference type="PANTHER" id="PTHR40630">
    <property type="entry name" value="POSSIBLE DNA-BINDING PROTEIN"/>
    <property type="match status" value="1"/>
</dbReference>
<reference evidence="3 4" key="1">
    <citation type="journal article" date="2020" name="Phytopathology">
        <title>Genome Sequence Resources of Colletotrichum truncatum, C. plurivorum, C. musicola, and C. sojae: Four Species Pathogenic to Soybean (Glycine max).</title>
        <authorList>
            <person name="Rogerio F."/>
            <person name="Boufleur T.R."/>
            <person name="Ciampi-Guillardi M."/>
            <person name="Sukno S.A."/>
            <person name="Thon M.R."/>
            <person name="Massola Junior N.S."/>
            <person name="Baroncelli R."/>
        </authorList>
    </citation>
    <scope>NUCLEOTIDE SEQUENCE [LARGE SCALE GENOMIC DNA]</scope>
    <source>
        <strain evidence="3 4">LFN0009</strain>
    </source>
</reference>
<feature type="compositionally biased region" description="Basic and acidic residues" evidence="1">
    <location>
        <begin position="91"/>
        <end position="107"/>
    </location>
</feature>
<evidence type="ECO:0000259" key="2">
    <source>
        <dbReference type="Pfam" id="PF11160"/>
    </source>
</evidence>
<dbReference type="Pfam" id="PF11338">
    <property type="entry name" value="DUF3140"/>
    <property type="match status" value="1"/>
</dbReference>
<sequence length="311" mass="34699">MKSKEEVIAEFNEYVNMTAEELESWLKSGDSNSAGWPKDDAESDGETVGHDSGRNIVEILKENPEKKEDAYTDEQVEHMRKVVAYCKRHLAQESKSNSEKSEEEVKKTKSYASLKNWGHDFLKAQGKESESKGDEKEEKTESNGSKKQKNGSTKKEEEEKADDAEEEKGDEEADQSEEKAGDKRKKADEETGANKKRQTRQGEGKKSEENGKDAEEEEAKEDGDEETEDDGDEDKENGSGKTKKGPKKGDTVSWKWGNGNPEGKVLNVKEEKTTIETKNGNEVSRDGSKEDPAVVLDTGKSKAIKSNHELD</sequence>
<feature type="region of interest" description="Disordered" evidence="1">
    <location>
        <begin position="91"/>
        <end position="311"/>
    </location>
</feature>
<protein>
    <recommendedName>
        <fullName evidence="2">Hypervirulence associated protein TUDOR domain-containing protein</fullName>
    </recommendedName>
</protein>
<feature type="compositionally biased region" description="Basic and acidic residues" evidence="1">
    <location>
        <begin position="47"/>
        <end position="73"/>
    </location>
</feature>
<evidence type="ECO:0000313" key="4">
    <source>
        <dbReference type="Proteomes" id="UP000652219"/>
    </source>
</evidence>
<feature type="compositionally biased region" description="Basic and acidic residues" evidence="1">
    <location>
        <begin position="176"/>
        <end position="193"/>
    </location>
</feature>
<feature type="region of interest" description="Disordered" evidence="1">
    <location>
        <begin position="26"/>
        <end position="73"/>
    </location>
</feature>
<evidence type="ECO:0000256" key="1">
    <source>
        <dbReference type="SAM" id="MobiDB-lite"/>
    </source>
</evidence>
<dbReference type="AlphaFoldDB" id="A0A8H6MKM3"/>
<name>A0A8H6MKM3_9PEZI</name>
<feature type="compositionally biased region" description="Basic and acidic residues" evidence="1">
    <location>
        <begin position="283"/>
        <end position="292"/>
    </location>
</feature>
<organism evidence="3 4">
    <name type="scientific">Colletotrichum sojae</name>
    <dbReference type="NCBI Taxonomy" id="2175907"/>
    <lineage>
        <taxon>Eukaryota</taxon>
        <taxon>Fungi</taxon>
        <taxon>Dikarya</taxon>
        <taxon>Ascomycota</taxon>
        <taxon>Pezizomycotina</taxon>
        <taxon>Sordariomycetes</taxon>
        <taxon>Hypocreomycetidae</taxon>
        <taxon>Glomerellales</taxon>
        <taxon>Glomerellaceae</taxon>
        <taxon>Colletotrichum</taxon>
        <taxon>Colletotrichum orchidearum species complex</taxon>
    </lineage>
</organism>
<dbReference type="PANTHER" id="PTHR40630:SF1">
    <property type="entry name" value="DNA-BINDING PROTEIN"/>
    <property type="match status" value="1"/>
</dbReference>
<accession>A0A8H6MKM3</accession>
<feature type="compositionally biased region" description="Basic and acidic residues" evidence="1">
    <location>
        <begin position="200"/>
        <end position="213"/>
    </location>
</feature>
<gene>
    <name evidence="3" type="ORF">CSOJ01_13383</name>
</gene>